<comment type="function">
    <text evidence="7">Translation factor necessary for the incorporation of selenocysteine into proteins. It probably replaces EF-Tu for the insertion of selenocysteine directed by the UGA codon. SelB binds GTP and GDP.</text>
</comment>
<dbReference type="Pfam" id="PF03144">
    <property type="entry name" value="GTP_EFTU_D2"/>
    <property type="match status" value="1"/>
</dbReference>
<dbReference type="RefSeq" id="WP_323466517.1">
    <property type="nucleotide sequence ID" value="NZ_CP144224.1"/>
</dbReference>
<evidence type="ECO:0000256" key="4">
    <source>
        <dbReference type="ARBA" id="ARBA00022741"/>
    </source>
</evidence>
<dbReference type="CDD" id="cd03696">
    <property type="entry name" value="SelB_II"/>
    <property type="match status" value="1"/>
</dbReference>
<evidence type="ECO:0000256" key="1">
    <source>
        <dbReference type="ARBA" id="ARBA00004496"/>
    </source>
</evidence>
<dbReference type="GO" id="GO:0005737">
    <property type="term" value="C:cytoplasm"/>
    <property type="evidence" value="ECO:0007669"/>
    <property type="project" value="UniProtKB-SubCell"/>
</dbReference>
<dbReference type="SUPFAM" id="SSF50465">
    <property type="entry name" value="EF-Tu/eEF-1alpha/eIF2-gamma C-terminal domain"/>
    <property type="match status" value="1"/>
</dbReference>
<dbReference type="PROSITE" id="PS51722">
    <property type="entry name" value="G_TR_2"/>
    <property type="match status" value="1"/>
</dbReference>
<dbReference type="EMBL" id="JAWJAY010000001">
    <property type="protein sequence ID" value="MDV2885155.1"/>
    <property type="molecule type" value="Genomic_DNA"/>
</dbReference>
<dbReference type="SUPFAM" id="SSF46785">
    <property type="entry name" value="Winged helix' DNA-binding domain"/>
    <property type="match status" value="2"/>
</dbReference>
<dbReference type="GO" id="GO:0003924">
    <property type="term" value="F:GTPase activity"/>
    <property type="evidence" value="ECO:0007669"/>
    <property type="project" value="InterPro"/>
</dbReference>
<protein>
    <recommendedName>
        <fullName evidence="2">Selenocysteine-specific elongation factor</fullName>
    </recommendedName>
    <alternativeName>
        <fullName evidence="8">SelB translation factor</fullName>
    </alternativeName>
</protein>
<evidence type="ECO:0000259" key="9">
    <source>
        <dbReference type="PROSITE" id="PS51722"/>
    </source>
</evidence>
<comment type="subcellular location">
    <subcellularLocation>
        <location evidence="1">Cytoplasm</location>
    </subcellularLocation>
</comment>
<dbReference type="NCBIfam" id="TIGR00475">
    <property type="entry name" value="selB"/>
    <property type="match status" value="1"/>
</dbReference>
<dbReference type="InterPro" id="IPR009000">
    <property type="entry name" value="Transl_B-barrel_sf"/>
</dbReference>
<name>A0AAJ2NMT6_ALKPS</name>
<evidence type="ECO:0000256" key="6">
    <source>
        <dbReference type="ARBA" id="ARBA00023134"/>
    </source>
</evidence>
<proteinExistence type="predicted"/>
<dbReference type="CDD" id="cd15491">
    <property type="entry name" value="selB_III"/>
    <property type="match status" value="1"/>
</dbReference>
<evidence type="ECO:0000256" key="8">
    <source>
        <dbReference type="ARBA" id="ARBA00031615"/>
    </source>
</evidence>
<dbReference type="Gene3D" id="1.10.10.10">
    <property type="entry name" value="Winged helix-like DNA-binding domain superfamily/Winged helix DNA-binding domain"/>
    <property type="match status" value="1"/>
</dbReference>
<dbReference type="InterPro" id="IPR036388">
    <property type="entry name" value="WH-like_DNA-bd_sf"/>
</dbReference>
<dbReference type="InterPro" id="IPR005225">
    <property type="entry name" value="Small_GTP-bd"/>
</dbReference>
<dbReference type="Pfam" id="PF09106">
    <property type="entry name" value="WHD_2nd_SelB"/>
    <property type="match status" value="1"/>
</dbReference>
<dbReference type="AlphaFoldDB" id="A0AAJ2NMT6"/>
<keyword evidence="4" id="KW-0547">Nucleotide-binding</keyword>
<dbReference type="GO" id="GO:0003723">
    <property type="term" value="F:RNA binding"/>
    <property type="evidence" value="ECO:0007669"/>
    <property type="project" value="InterPro"/>
</dbReference>
<dbReference type="InterPro" id="IPR015191">
    <property type="entry name" value="SelB_WHD4"/>
</dbReference>
<keyword evidence="5" id="KW-0648">Protein biosynthesis</keyword>
<dbReference type="NCBIfam" id="TIGR00231">
    <property type="entry name" value="small_GTP"/>
    <property type="match status" value="1"/>
</dbReference>
<evidence type="ECO:0000256" key="2">
    <source>
        <dbReference type="ARBA" id="ARBA00015953"/>
    </source>
</evidence>
<dbReference type="InterPro" id="IPR015190">
    <property type="entry name" value="Elong_fac_SelB-wing-hlx_typ-2"/>
</dbReference>
<dbReference type="InterPro" id="IPR050055">
    <property type="entry name" value="EF-Tu_GTPase"/>
</dbReference>
<dbReference type="InterPro" id="IPR009001">
    <property type="entry name" value="Transl_elong_EF1A/Init_IF2_C"/>
</dbReference>
<dbReference type="SUPFAM" id="SSF50447">
    <property type="entry name" value="Translation proteins"/>
    <property type="match status" value="1"/>
</dbReference>
<evidence type="ECO:0000256" key="7">
    <source>
        <dbReference type="ARBA" id="ARBA00025526"/>
    </source>
</evidence>
<reference evidence="10" key="1">
    <citation type="submission" date="2023-10" db="EMBL/GenBank/DDBJ databases">
        <title>Screening of Alkalihalophilus pseudofirmusBZ-TG-HK211 and Its Alleviation of Salt Stress on Rapeseed Growth.</title>
        <authorList>
            <person name="Zhao B."/>
            <person name="Guo T."/>
        </authorList>
    </citation>
    <scope>NUCLEOTIDE SEQUENCE</scope>
    <source>
        <strain evidence="10">BZ-TG-HK211</strain>
    </source>
</reference>
<dbReference type="InterPro" id="IPR004535">
    <property type="entry name" value="Transl_elong_SelB"/>
</dbReference>
<accession>A0AAJ2NMT6</accession>
<dbReference type="GO" id="GO:0005525">
    <property type="term" value="F:GTP binding"/>
    <property type="evidence" value="ECO:0007669"/>
    <property type="project" value="UniProtKB-KW"/>
</dbReference>
<sequence length="650" mass="73644">MIIQRTYGEKEVACVKKHFTIGMAGHIDHGKTSLTKALTNVYTDRLKEEQERKISIELGYAPLTLNEDMEVSIIDVPGHERFIRQMIAGVAGIDMVMLVIAADEGVMPQTREHLDILTLLGIKRGVVVVTKITKVDSEMLELARMDIEDSIRGTFLDSQPVFLVDSIEEVGLEELKAGLIEQLSVLDVRNASGAFRLPIDQVFTVHGQGTVVRGTVYEGMIQEGDMVEVLPQGKLVRARQLQVHHQPREEGHAGQRVAINIGGIEKASLKRGDVIAAPGRYESTQTIDIALKTVNELNHLIKQRQAIKLHIGTSEVYGKIVFFDRNELQAERDEVLCQLRLDEPVVTRRGDRFILRRPTPMETIGGGEVIDGHGQTYKFGQATVQMLAKKREGTPEELIINLLSERKALSIDEIISHTGLQAETVEAAIREKEFIPLSNSIVTSKEVSALAARTVIQDLTTYHNDHPMRKGMAKAELIQANKSAFPNVLFESVIENEIENGSVRRIGPSIALVSHHPHPPKKWEKRVEHVLGALRKEGFKVSPLIDHLEAQQLPENLRPELIHYFEQEELIYRLDEKLVVHYEPFKMMVKELWERSSESFTLQEAKDHTELSRKYLVPFLEKLDSLKLTKRDDQKRVWITEHIEQWVRQS</sequence>
<dbReference type="GO" id="GO:0003746">
    <property type="term" value="F:translation elongation factor activity"/>
    <property type="evidence" value="ECO:0007669"/>
    <property type="project" value="UniProtKB-KW"/>
</dbReference>
<gene>
    <name evidence="10" type="primary">selB</name>
    <name evidence="10" type="ORF">RYX45_08170</name>
</gene>
<dbReference type="Gene3D" id="2.40.30.10">
    <property type="entry name" value="Translation factors"/>
    <property type="match status" value="1"/>
</dbReference>
<dbReference type="Pfam" id="PF09107">
    <property type="entry name" value="WHD_3rd_SelB"/>
    <property type="match status" value="1"/>
</dbReference>
<dbReference type="InterPro" id="IPR057335">
    <property type="entry name" value="Beta-barrel_SelB"/>
</dbReference>
<dbReference type="Gene3D" id="1.10.10.2770">
    <property type="match status" value="1"/>
</dbReference>
<keyword evidence="6" id="KW-0342">GTP-binding</keyword>
<dbReference type="InterPro" id="IPR000795">
    <property type="entry name" value="T_Tr_GTP-bd_dom"/>
</dbReference>
<comment type="caution">
    <text evidence="10">The sequence shown here is derived from an EMBL/GenBank/DDBJ whole genome shotgun (WGS) entry which is preliminary data.</text>
</comment>
<dbReference type="InterPro" id="IPR004161">
    <property type="entry name" value="EFTu-like_2"/>
</dbReference>
<evidence type="ECO:0000256" key="5">
    <source>
        <dbReference type="ARBA" id="ARBA00022917"/>
    </source>
</evidence>
<dbReference type="PRINTS" id="PR00315">
    <property type="entry name" value="ELONGATNFCT"/>
</dbReference>
<dbReference type="GO" id="GO:0001514">
    <property type="term" value="P:selenocysteine incorporation"/>
    <property type="evidence" value="ECO:0007669"/>
    <property type="project" value="InterPro"/>
</dbReference>
<evidence type="ECO:0000313" key="10">
    <source>
        <dbReference type="EMBL" id="MDV2885155.1"/>
    </source>
</evidence>
<dbReference type="Pfam" id="PF00009">
    <property type="entry name" value="GTP_EFTU"/>
    <property type="match status" value="1"/>
</dbReference>
<dbReference type="PANTHER" id="PTHR43721">
    <property type="entry name" value="ELONGATION FACTOR TU-RELATED"/>
    <property type="match status" value="1"/>
</dbReference>
<dbReference type="PANTHER" id="PTHR43721:SF22">
    <property type="entry name" value="ELONGATION FACTOR TU, MITOCHONDRIAL"/>
    <property type="match status" value="1"/>
</dbReference>
<dbReference type="InterPro" id="IPR027417">
    <property type="entry name" value="P-loop_NTPase"/>
</dbReference>
<keyword evidence="10" id="KW-0251">Elongation factor</keyword>
<dbReference type="Proteomes" id="UP001285636">
    <property type="component" value="Unassembled WGS sequence"/>
</dbReference>
<organism evidence="10 11">
    <name type="scientific">Alkalihalophilus pseudofirmus</name>
    <name type="common">Bacillus pseudofirmus</name>
    <dbReference type="NCBI Taxonomy" id="79885"/>
    <lineage>
        <taxon>Bacteria</taxon>
        <taxon>Bacillati</taxon>
        <taxon>Bacillota</taxon>
        <taxon>Bacilli</taxon>
        <taxon>Bacillales</taxon>
        <taxon>Bacillaceae</taxon>
        <taxon>Alkalihalophilus</taxon>
    </lineage>
</organism>
<feature type="domain" description="Tr-type G" evidence="9">
    <location>
        <begin position="16"/>
        <end position="187"/>
    </location>
</feature>
<dbReference type="SUPFAM" id="SSF52540">
    <property type="entry name" value="P-loop containing nucleoside triphosphate hydrolases"/>
    <property type="match status" value="1"/>
</dbReference>
<evidence type="ECO:0000313" key="11">
    <source>
        <dbReference type="Proteomes" id="UP001285636"/>
    </source>
</evidence>
<dbReference type="CDD" id="cd04171">
    <property type="entry name" value="SelB"/>
    <property type="match status" value="1"/>
</dbReference>
<dbReference type="Pfam" id="PF25461">
    <property type="entry name" value="Beta-barrel_SelB"/>
    <property type="match status" value="1"/>
</dbReference>
<evidence type="ECO:0000256" key="3">
    <source>
        <dbReference type="ARBA" id="ARBA00022490"/>
    </source>
</evidence>
<dbReference type="Gene3D" id="3.40.50.300">
    <property type="entry name" value="P-loop containing nucleotide triphosphate hydrolases"/>
    <property type="match status" value="1"/>
</dbReference>
<keyword evidence="3" id="KW-0963">Cytoplasm</keyword>
<dbReference type="InterPro" id="IPR036390">
    <property type="entry name" value="WH_DNA-bd_sf"/>
</dbReference>